<reference evidence="2" key="2">
    <citation type="journal article" date="2013" name="Stand. Genomic Sci.">
        <title>Complete genome sequence of Desulfocapsa sulfexigens, a marine deltaproteobacterium specialized in disproportionating inorganic sulfur compounds.</title>
        <authorList>
            <person name="Finster K.W."/>
            <person name="Kjeldsen K.U."/>
            <person name="Kube M."/>
            <person name="Reinhardt R."/>
            <person name="Mussmann M."/>
            <person name="Amann R."/>
            <person name="Schreiber L."/>
        </authorList>
    </citation>
    <scope>NUCLEOTIDE SEQUENCE [LARGE SCALE GENOMIC DNA]</scope>
    <source>
        <strain evidence="2">DSM 10523 / SB164P1</strain>
    </source>
</reference>
<dbReference type="HOGENOM" id="CLU_3152064_0_0_7"/>
<proteinExistence type="predicted"/>
<dbReference type="EMBL" id="FO203427">
    <property type="protein sequence ID" value="CCH48772.1"/>
    <property type="molecule type" value="Genomic_DNA"/>
</dbReference>
<accession>M1WS93</accession>
<evidence type="ECO:0000313" key="1">
    <source>
        <dbReference type="EMBL" id="CCH48772.1"/>
    </source>
</evidence>
<gene>
    <name evidence="1" type="ordered locus">BN4_11537</name>
</gene>
<sequence>MHPPEGVLTTKMLIHLLFNGRIQSFWGNAVNNFIVRPHFLWVSNKVFK</sequence>
<dbReference type="KEGG" id="dpi:BN4_11537"/>
<organism evidence="1 2">
    <name type="scientific">Pseudodesulfovibrio piezophilus (strain DSM 21447 / JCM 15486 / C1TLV30)</name>
    <name type="common">Desulfovibrio piezophilus</name>
    <dbReference type="NCBI Taxonomy" id="1322246"/>
    <lineage>
        <taxon>Bacteria</taxon>
        <taxon>Pseudomonadati</taxon>
        <taxon>Thermodesulfobacteriota</taxon>
        <taxon>Desulfovibrionia</taxon>
        <taxon>Desulfovibrionales</taxon>
        <taxon>Desulfovibrionaceae</taxon>
    </lineage>
</organism>
<reference evidence="1 2" key="1">
    <citation type="journal article" date="2013" name="PLoS ONE">
        <title>The first genomic and proteomic characterization of a deep-sea sulfate reducer: insights into the piezophilic lifestyle of Desulfovibrio piezophilus.</title>
        <authorList>
            <person name="Pradel N."/>
            <person name="Ji B."/>
            <person name="Gimenez G."/>
            <person name="Talla E."/>
            <person name="Lenoble P."/>
            <person name="Garel M."/>
            <person name="Tamburini C."/>
            <person name="Fourquet P."/>
            <person name="Lebrun R."/>
            <person name="Bertin P."/>
            <person name="Denis Y."/>
            <person name="Pophillat M."/>
            <person name="Barbe V."/>
            <person name="Ollivier B."/>
            <person name="Dolla A."/>
        </authorList>
    </citation>
    <scope>NUCLEOTIDE SEQUENCE [LARGE SCALE GENOMIC DNA]</scope>
    <source>
        <strain evidence="2">DSM 10523 / SB164P1</strain>
    </source>
</reference>
<evidence type="ECO:0000313" key="2">
    <source>
        <dbReference type="Proteomes" id="UP000011724"/>
    </source>
</evidence>
<name>M1WS93_PSEP2</name>
<dbReference type="AlphaFoldDB" id="M1WS93"/>
<keyword evidence="2" id="KW-1185">Reference proteome</keyword>
<protein>
    <submittedName>
        <fullName evidence="1">Uncharacterized protein</fullName>
    </submittedName>
</protein>
<dbReference type="Proteomes" id="UP000011724">
    <property type="component" value="Chromosome"/>
</dbReference>